<comment type="caution">
    <text evidence="6">The sequence shown here is derived from an EMBL/GenBank/DDBJ whole genome shotgun (WGS) entry which is preliminary data.</text>
</comment>
<feature type="domain" description="Tyrosine-protein phosphatase" evidence="4">
    <location>
        <begin position="23"/>
        <end position="173"/>
    </location>
</feature>
<dbReference type="RefSeq" id="WP_264328082.1">
    <property type="nucleotide sequence ID" value="NZ_JADEXQ010000171.1"/>
</dbReference>
<accession>A0A928Z6R4</accession>
<evidence type="ECO:0000313" key="6">
    <source>
        <dbReference type="EMBL" id="MBE9033272.1"/>
    </source>
</evidence>
<dbReference type="CDD" id="cd14498">
    <property type="entry name" value="DSP"/>
    <property type="match status" value="1"/>
</dbReference>
<dbReference type="InterPro" id="IPR000387">
    <property type="entry name" value="Tyr_Pase_dom"/>
</dbReference>
<feature type="domain" description="Tyrosine specific protein phosphatases" evidence="5">
    <location>
        <begin position="94"/>
        <end position="162"/>
    </location>
</feature>
<dbReference type="GO" id="GO:0004721">
    <property type="term" value="F:phosphoprotein phosphatase activity"/>
    <property type="evidence" value="ECO:0007669"/>
    <property type="project" value="UniProtKB-KW"/>
</dbReference>
<dbReference type="PANTHER" id="PTHR46274">
    <property type="entry name" value="PHOSPHATIDYLINOSITOL PHOSPHATASE"/>
    <property type="match status" value="1"/>
</dbReference>
<reference evidence="6" key="1">
    <citation type="submission" date="2020-10" db="EMBL/GenBank/DDBJ databases">
        <authorList>
            <person name="Castelo-Branco R."/>
            <person name="Eusebio N."/>
            <person name="Adriana R."/>
            <person name="Vieira A."/>
            <person name="Brugerolle De Fraissinette N."/>
            <person name="Rezende De Castro R."/>
            <person name="Schneider M.P."/>
            <person name="Vasconcelos V."/>
            <person name="Leao P.N."/>
        </authorList>
    </citation>
    <scope>NUCLEOTIDE SEQUENCE</scope>
    <source>
        <strain evidence="6">LEGE 11480</strain>
    </source>
</reference>
<dbReference type="EMBL" id="JADEXQ010000171">
    <property type="protein sequence ID" value="MBE9033272.1"/>
    <property type="molecule type" value="Genomic_DNA"/>
</dbReference>
<evidence type="ECO:0000256" key="2">
    <source>
        <dbReference type="ARBA" id="ARBA00022912"/>
    </source>
</evidence>
<dbReference type="PROSITE" id="PS50054">
    <property type="entry name" value="TYR_PHOSPHATASE_DUAL"/>
    <property type="match status" value="1"/>
</dbReference>
<dbReference type="Proteomes" id="UP000625316">
    <property type="component" value="Unassembled WGS sequence"/>
</dbReference>
<dbReference type="PROSITE" id="PS00383">
    <property type="entry name" value="TYR_PHOSPHATASE_1"/>
    <property type="match status" value="1"/>
</dbReference>
<dbReference type="SUPFAM" id="SSF52799">
    <property type="entry name" value="(Phosphotyrosine protein) phosphatases II"/>
    <property type="match status" value="1"/>
</dbReference>
<proteinExistence type="predicted"/>
<dbReference type="InterPro" id="IPR016130">
    <property type="entry name" value="Tyr_Pase_AS"/>
</dbReference>
<dbReference type="InterPro" id="IPR029021">
    <property type="entry name" value="Prot-tyrosine_phosphatase-like"/>
</dbReference>
<dbReference type="Gene3D" id="3.90.190.10">
    <property type="entry name" value="Protein tyrosine phosphatase superfamily"/>
    <property type="match status" value="1"/>
</dbReference>
<dbReference type="PROSITE" id="PS50056">
    <property type="entry name" value="TYR_PHOSPHATASE_2"/>
    <property type="match status" value="1"/>
</dbReference>
<dbReference type="SMART" id="SM00195">
    <property type="entry name" value="DSPc"/>
    <property type="match status" value="1"/>
</dbReference>
<dbReference type="InterPro" id="IPR020422">
    <property type="entry name" value="TYR_PHOSPHATASE_DUAL_dom"/>
</dbReference>
<name>A0A928Z6R4_9CYAN</name>
<dbReference type="AlphaFoldDB" id="A0A928Z6R4"/>
<dbReference type="Pfam" id="PF00782">
    <property type="entry name" value="DSPc"/>
    <property type="match status" value="1"/>
</dbReference>
<protein>
    <submittedName>
        <fullName evidence="6">Dual specificity protein phosphatase family protein</fullName>
    </submittedName>
</protein>
<evidence type="ECO:0000256" key="3">
    <source>
        <dbReference type="SAM" id="MobiDB-lite"/>
    </source>
</evidence>
<evidence type="ECO:0000256" key="1">
    <source>
        <dbReference type="ARBA" id="ARBA00022801"/>
    </source>
</evidence>
<sequence>MNKFLRRFGSKSPTPKAAQSKTRPAFRWIVDRQLAVGPIPDATLQQQLIDAGFKSILTLCSETEGKIDQQIPNQFNWRRLVLPDSHYAELLQAAQLKQAVEFVAQSITQQPPIYVHCLAGMERSPSVCVAYLCLHQGMEVWEALNWVKQRNARTSLNRSQVQAIQTLVQQINS</sequence>
<organism evidence="6 7">
    <name type="scientific">Romeriopsis navalis LEGE 11480</name>
    <dbReference type="NCBI Taxonomy" id="2777977"/>
    <lineage>
        <taxon>Bacteria</taxon>
        <taxon>Bacillati</taxon>
        <taxon>Cyanobacteriota</taxon>
        <taxon>Cyanophyceae</taxon>
        <taxon>Leptolyngbyales</taxon>
        <taxon>Leptolyngbyaceae</taxon>
        <taxon>Romeriopsis</taxon>
        <taxon>Romeriopsis navalis</taxon>
    </lineage>
</organism>
<keyword evidence="7" id="KW-1185">Reference proteome</keyword>
<evidence type="ECO:0000259" key="4">
    <source>
        <dbReference type="PROSITE" id="PS50054"/>
    </source>
</evidence>
<dbReference type="PANTHER" id="PTHR46274:SF6">
    <property type="entry name" value="TYR_PHOSPHATASE_2 DOMAIN-CONTAINING PROTEIN"/>
    <property type="match status" value="1"/>
</dbReference>
<evidence type="ECO:0000259" key="5">
    <source>
        <dbReference type="PROSITE" id="PS50056"/>
    </source>
</evidence>
<gene>
    <name evidence="6" type="ORF">IQ266_26410</name>
</gene>
<dbReference type="InterPro" id="IPR000340">
    <property type="entry name" value="Dual-sp_phosphatase_cat-dom"/>
</dbReference>
<keyword evidence="2" id="KW-0904">Protein phosphatase</keyword>
<feature type="compositionally biased region" description="Polar residues" evidence="3">
    <location>
        <begin position="11"/>
        <end position="22"/>
    </location>
</feature>
<evidence type="ECO:0000313" key="7">
    <source>
        <dbReference type="Proteomes" id="UP000625316"/>
    </source>
</evidence>
<keyword evidence="1" id="KW-0378">Hydrolase</keyword>
<feature type="region of interest" description="Disordered" evidence="3">
    <location>
        <begin position="1"/>
        <end position="23"/>
    </location>
</feature>